<reference evidence="1 2" key="1">
    <citation type="journal article" date="2024" name="Nat. Commun.">
        <title>Phylogenomics reveals the evolutionary origins of lichenization in chlorophyte algae.</title>
        <authorList>
            <person name="Puginier C."/>
            <person name="Libourel C."/>
            <person name="Otte J."/>
            <person name="Skaloud P."/>
            <person name="Haon M."/>
            <person name="Grisel S."/>
            <person name="Petersen M."/>
            <person name="Berrin J.G."/>
            <person name="Delaux P.M."/>
            <person name="Dal Grande F."/>
            <person name="Keller J."/>
        </authorList>
    </citation>
    <scope>NUCLEOTIDE SEQUENCE [LARGE SCALE GENOMIC DNA]</scope>
    <source>
        <strain evidence="1 2">SAG 2036</strain>
    </source>
</reference>
<evidence type="ECO:0000313" key="2">
    <source>
        <dbReference type="Proteomes" id="UP001465755"/>
    </source>
</evidence>
<name>A0AAW1PZ02_9CHLO</name>
<evidence type="ECO:0000313" key="1">
    <source>
        <dbReference type="EMBL" id="KAK9813364.1"/>
    </source>
</evidence>
<accession>A0AAW1PZ02</accession>
<sequence length="211" mass="23808">MAGISFAAVDSPYFLQFIELIRPNYTPAGSTLLRTKYLPSEARMWIAARCDDILHMFDYTGDEEDRPAHRRANGAWHFDLVCSDNGGGCPKGRKTLIAMVDRTHMLDQRLKDCKDSKPPFNRPFVAGMPGPERIFSYMGWYKSKLRASMHVPTLSGMTMIKQYNMQQLQDDGSIPKPKRLRHVELADAQPIGEPALGRGVVAPRLTRAQAR</sequence>
<gene>
    <name evidence="1" type="ORF">WJX73_002330</name>
</gene>
<protein>
    <submittedName>
        <fullName evidence="1">Uncharacterized protein</fullName>
    </submittedName>
</protein>
<organism evidence="1 2">
    <name type="scientific">Symbiochloris irregularis</name>
    <dbReference type="NCBI Taxonomy" id="706552"/>
    <lineage>
        <taxon>Eukaryota</taxon>
        <taxon>Viridiplantae</taxon>
        <taxon>Chlorophyta</taxon>
        <taxon>core chlorophytes</taxon>
        <taxon>Trebouxiophyceae</taxon>
        <taxon>Trebouxiales</taxon>
        <taxon>Trebouxiaceae</taxon>
        <taxon>Symbiochloris</taxon>
    </lineage>
</organism>
<dbReference type="Proteomes" id="UP001465755">
    <property type="component" value="Unassembled WGS sequence"/>
</dbReference>
<dbReference type="EMBL" id="JALJOQ010000005">
    <property type="protein sequence ID" value="KAK9813364.1"/>
    <property type="molecule type" value="Genomic_DNA"/>
</dbReference>
<dbReference type="AlphaFoldDB" id="A0AAW1PZ02"/>
<proteinExistence type="predicted"/>
<comment type="caution">
    <text evidence="1">The sequence shown here is derived from an EMBL/GenBank/DDBJ whole genome shotgun (WGS) entry which is preliminary data.</text>
</comment>
<keyword evidence="2" id="KW-1185">Reference proteome</keyword>